<accession>A0A2K5AQM1</accession>
<keyword evidence="2" id="KW-1185">Reference proteome</keyword>
<gene>
    <name evidence="1" type="ORF">NCAV_0718</name>
</gene>
<evidence type="ECO:0000313" key="2">
    <source>
        <dbReference type="Proteomes" id="UP000236248"/>
    </source>
</evidence>
<dbReference type="EMBL" id="LT981265">
    <property type="protein sequence ID" value="SPC33899.1"/>
    <property type="molecule type" value="Genomic_DNA"/>
</dbReference>
<dbReference type="KEGG" id="ncv:NCAV_0718"/>
<evidence type="ECO:0000313" key="1">
    <source>
        <dbReference type="EMBL" id="SPC33899.1"/>
    </source>
</evidence>
<dbReference type="AlphaFoldDB" id="A0A2K5AQM1"/>
<protein>
    <submittedName>
        <fullName evidence="1">Uncharacterized protein</fullName>
    </submittedName>
</protein>
<reference evidence="2" key="1">
    <citation type="submission" date="2018-01" db="EMBL/GenBank/DDBJ databases">
        <authorList>
            <person name="Kerou L M."/>
        </authorList>
    </citation>
    <scope>NUCLEOTIDE SEQUENCE [LARGE SCALE GENOMIC DNA]</scope>
    <source>
        <strain evidence="2">SCU2</strain>
    </source>
</reference>
<dbReference type="Proteomes" id="UP000236248">
    <property type="component" value="Chromosome NCAV"/>
</dbReference>
<sequence>MKYIALIGVIVAVVGGVIVSSLYLSTANTVQAQDGGHMAHHAVLQVDIDRVYAPFGQPGFFKLLADFTDMQVMHGHVAISNVNCDTNGKSPFVAVIANANVGAGNTQLHIIPLDSSNLVNDVSFPGKYCTYHVDIHAGMDGIEFPITDIALANSSNSAQRPHSTASATIHAEIVKMMD</sequence>
<dbReference type="RefSeq" id="WP_103287321.1">
    <property type="nucleotide sequence ID" value="NZ_LT981265.1"/>
</dbReference>
<dbReference type="GeneID" id="41594782"/>
<organism evidence="1 2">
    <name type="scientific">Candidatus Nitrosocaldus cavascurensis</name>
    <dbReference type="NCBI Taxonomy" id="2058097"/>
    <lineage>
        <taxon>Archaea</taxon>
        <taxon>Nitrososphaerota</taxon>
        <taxon>Nitrososphaeria</taxon>
        <taxon>Candidatus Nitrosocaldales</taxon>
        <taxon>Candidatus Nitrosocaldaceae</taxon>
        <taxon>Candidatus Nitrosocaldus</taxon>
    </lineage>
</organism>
<name>A0A2K5AQM1_9ARCH</name>
<proteinExistence type="predicted"/>